<sequence length="181" mass="20880">MMLYLRSSVYAVLLLALAGCASHSPPVPKEVFIWQAPRQVLVTEINPKTIEPVVWQVVVQQQAGSLRWLRFNLLGAPDARQILANGKWRNDGFMPPNQKVRELFAALLFAWTHPRDLILAYPSPQYDVNVFMDKWVLKENSRLRWTVIWQNGLSQPNLFSIKDHKSGIIWQVRPLTNPDIK</sequence>
<feature type="chain" id="PRO_5007299299" description="Lipoprotein" evidence="1">
    <location>
        <begin position="24"/>
        <end position="181"/>
    </location>
</feature>
<comment type="caution">
    <text evidence="2">The sequence shown here is derived from an EMBL/GenBank/DDBJ whole genome shotgun (WGS) entry which is preliminary data.</text>
</comment>
<dbReference type="RefSeq" id="WP_068391788.1">
    <property type="nucleotide sequence ID" value="NZ_LSZO01000184.1"/>
</dbReference>
<feature type="signal peptide" evidence="1">
    <location>
        <begin position="1"/>
        <end position="23"/>
    </location>
</feature>
<accession>A0A139SNW3</accession>
<evidence type="ECO:0000313" key="3">
    <source>
        <dbReference type="Proteomes" id="UP000072660"/>
    </source>
</evidence>
<evidence type="ECO:0000313" key="2">
    <source>
        <dbReference type="EMBL" id="KXU36285.1"/>
    </source>
</evidence>
<dbReference type="AlphaFoldDB" id="A0A139SNW3"/>
<keyword evidence="1" id="KW-0732">Signal</keyword>
<protein>
    <recommendedName>
        <fullName evidence="4">Lipoprotein</fullName>
    </recommendedName>
</protein>
<evidence type="ECO:0000256" key="1">
    <source>
        <dbReference type="SAM" id="SignalP"/>
    </source>
</evidence>
<evidence type="ECO:0008006" key="4">
    <source>
        <dbReference type="Google" id="ProtNLM"/>
    </source>
</evidence>
<name>A0A139SNW3_9GAMM</name>
<dbReference type="EMBL" id="LSZO01000184">
    <property type="protein sequence ID" value="KXU36285.1"/>
    <property type="molecule type" value="Genomic_DNA"/>
</dbReference>
<dbReference type="OrthoDB" id="8685017at2"/>
<organism evidence="2 3">
    <name type="scientific">Ventosimonas gracilis</name>
    <dbReference type="NCBI Taxonomy" id="1680762"/>
    <lineage>
        <taxon>Bacteria</taxon>
        <taxon>Pseudomonadati</taxon>
        <taxon>Pseudomonadota</taxon>
        <taxon>Gammaproteobacteria</taxon>
        <taxon>Pseudomonadales</taxon>
        <taxon>Ventosimonadaceae</taxon>
        <taxon>Ventosimonas</taxon>
    </lineage>
</organism>
<reference evidence="2 3" key="1">
    <citation type="submission" date="2016-02" db="EMBL/GenBank/DDBJ databases">
        <authorList>
            <person name="Wen L."/>
            <person name="He K."/>
            <person name="Yang H."/>
        </authorList>
    </citation>
    <scope>NUCLEOTIDE SEQUENCE [LARGE SCALE GENOMIC DNA]</scope>
    <source>
        <strain evidence="2 3">CV58</strain>
    </source>
</reference>
<dbReference type="Proteomes" id="UP000072660">
    <property type="component" value="Unassembled WGS sequence"/>
</dbReference>
<dbReference type="PROSITE" id="PS51257">
    <property type="entry name" value="PROKAR_LIPOPROTEIN"/>
    <property type="match status" value="1"/>
</dbReference>
<gene>
    <name evidence="2" type="ORF">AXE65_05200</name>
</gene>
<keyword evidence="3" id="KW-1185">Reference proteome</keyword>
<proteinExistence type="predicted"/>